<evidence type="ECO:0000313" key="5">
    <source>
        <dbReference type="Proteomes" id="UP000825729"/>
    </source>
</evidence>
<evidence type="ECO:0000256" key="3">
    <source>
        <dbReference type="RuleBase" id="RU003690"/>
    </source>
</evidence>
<evidence type="ECO:0000313" key="4">
    <source>
        <dbReference type="EMBL" id="KAG9450201.1"/>
    </source>
</evidence>
<dbReference type="GO" id="GO:0008422">
    <property type="term" value="F:beta-glucosidase activity"/>
    <property type="evidence" value="ECO:0007669"/>
    <property type="project" value="TreeGrafter"/>
</dbReference>
<dbReference type="PRINTS" id="PR00131">
    <property type="entry name" value="GLHYDRLASE1"/>
</dbReference>
<dbReference type="FunFam" id="3.20.20.80:FF:000020">
    <property type="entry name" value="Beta-glucosidase 12"/>
    <property type="match status" value="1"/>
</dbReference>
<dbReference type="Proteomes" id="UP000825729">
    <property type="component" value="Unassembled WGS sequence"/>
</dbReference>
<dbReference type="EMBL" id="JAINDJ010000004">
    <property type="protein sequence ID" value="KAG9450201.1"/>
    <property type="molecule type" value="Genomic_DNA"/>
</dbReference>
<keyword evidence="5" id="KW-1185">Reference proteome</keyword>
<dbReference type="AlphaFoldDB" id="A0AAV7EP64"/>
<dbReference type="InterPro" id="IPR017853">
    <property type="entry name" value="GH"/>
</dbReference>
<sequence>MYDMGVDAYRFSISWSRIFPNGSGAVNQAGVDYYNNLINTLVASGIIPVVTLNHFDLPQALEDSYGGWLSPRIIEEYGNFAEVCFAAFGDRVKYWITFNEPHGFVISGYDLGQGPPARCSVHLQNTTCSVGNSSTEPYIAAHNILLSHAAAATTYKAKFQEKQGGEIGITLDMFWIEPMSNSTHDSQIAQVAQDFQLGWFLDPIYFGDYPSSMREKVKERLPVFSKNESEALKGSLDFLGINQYTAYYAWDISNNTMVKKVLNGDTFVDAGVVPFPSNTNGVPISKDKGASEWFYVVPWGIRKAVNYIKDRYGNPQVIITENGIDERNGPYNSSEEALHDQKRINYHKSYLTNLLAAIKEDGCNVTGYFVWSLLDNWEWDSGFTLRFGLHFVDYKSPGLPRYAKKSADWFQQFLLPY</sequence>
<proteinExistence type="inferred from homology"/>
<protein>
    <recommendedName>
        <fullName evidence="6">Beta-glucosidase</fullName>
    </recommendedName>
</protein>
<dbReference type="PANTHER" id="PTHR10353">
    <property type="entry name" value="GLYCOSYL HYDROLASE"/>
    <property type="match status" value="1"/>
</dbReference>
<dbReference type="PANTHER" id="PTHR10353:SF302">
    <property type="entry name" value="BETA-GLUCOSIDASE 40"/>
    <property type="match status" value="1"/>
</dbReference>
<comment type="caution">
    <text evidence="4">The sequence shown here is derived from an EMBL/GenBank/DDBJ whole genome shotgun (WGS) entry which is preliminary data.</text>
</comment>
<evidence type="ECO:0000256" key="2">
    <source>
        <dbReference type="ARBA" id="ARBA00022801"/>
    </source>
</evidence>
<gene>
    <name evidence="4" type="ORF">H6P81_010166</name>
</gene>
<dbReference type="InterPro" id="IPR001360">
    <property type="entry name" value="Glyco_hydro_1"/>
</dbReference>
<comment type="similarity">
    <text evidence="1 3">Belongs to the glycosyl hydrolase 1 family.</text>
</comment>
<dbReference type="SUPFAM" id="SSF51445">
    <property type="entry name" value="(Trans)glycosidases"/>
    <property type="match status" value="1"/>
</dbReference>
<dbReference type="GO" id="GO:0005975">
    <property type="term" value="P:carbohydrate metabolic process"/>
    <property type="evidence" value="ECO:0007669"/>
    <property type="project" value="InterPro"/>
</dbReference>
<keyword evidence="2" id="KW-0378">Hydrolase</keyword>
<dbReference type="Gene3D" id="3.20.20.80">
    <property type="entry name" value="Glycosidases"/>
    <property type="match status" value="1"/>
</dbReference>
<accession>A0AAV7EP64</accession>
<evidence type="ECO:0000256" key="1">
    <source>
        <dbReference type="ARBA" id="ARBA00010838"/>
    </source>
</evidence>
<reference evidence="4 5" key="1">
    <citation type="submission" date="2021-07" db="EMBL/GenBank/DDBJ databases">
        <title>The Aristolochia fimbriata genome: insights into angiosperm evolution, floral development and chemical biosynthesis.</title>
        <authorList>
            <person name="Jiao Y."/>
        </authorList>
    </citation>
    <scope>NUCLEOTIDE SEQUENCE [LARGE SCALE GENOMIC DNA]</scope>
    <source>
        <strain evidence="4">IBCAS-2021</strain>
        <tissue evidence="4">Leaf</tissue>
    </source>
</reference>
<name>A0AAV7EP64_ARIFI</name>
<evidence type="ECO:0008006" key="6">
    <source>
        <dbReference type="Google" id="ProtNLM"/>
    </source>
</evidence>
<dbReference type="Pfam" id="PF00232">
    <property type="entry name" value="Glyco_hydro_1"/>
    <property type="match status" value="1"/>
</dbReference>
<organism evidence="4 5">
    <name type="scientific">Aristolochia fimbriata</name>
    <name type="common">White veined hardy Dutchman's pipe vine</name>
    <dbReference type="NCBI Taxonomy" id="158543"/>
    <lineage>
        <taxon>Eukaryota</taxon>
        <taxon>Viridiplantae</taxon>
        <taxon>Streptophyta</taxon>
        <taxon>Embryophyta</taxon>
        <taxon>Tracheophyta</taxon>
        <taxon>Spermatophyta</taxon>
        <taxon>Magnoliopsida</taxon>
        <taxon>Magnoliidae</taxon>
        <taxon>Piperales</taxon>
        <taxon>Aristolochiaceae</taxon>
        <taxon>Aristolochia</taxon>
    </lineage>
</organism>